<evidence type="ECO:0000313" key="1">
    <source>
        <dbReference type="EMBL" id="MBT1070666.1"/>
    </source>
</evidence>
<sequence>MLAHKQYITITDPARLELTNLPFRKGQRVEVVLIAEDNDKATRLDELRALFKTTQALQHVQAISDEMIAEEIEAYRAGR</sequence>
<comment type="caution">
    <text evidence="1">The sequence shown here is derived from an EMBL/GenBank/DDBJ whole genome shotgun (WGS) entry which is preliminary data.</text>
</comment>
<gene>
    <name evidence="1" type="ORF">KJB30_02610</name>
</gene>
<name>A0ABS5U4S1_9BACT</name>
<protein>
    <recommendedName>
        <fullName evidence="3">DUF104 domain-containing protein</fullName>
    </recommendedName>
</protein>
<keyword evidence="2" id="KW-1185">Reference proteome</keyword>
<reference evidence="1 2" key="1">
    <citation type="submission" date="2021-05" db="EMBL/GenBank/DDBJ databases">
        <title>The draft genome of Geobacter chapellei DSM 13688.</title>
        <authorList>
            <person name="Xu Z."/>
            <person name="Masuda Y."/>
            <person name="Itoh H."/>
            <person name="Senoo K."/>
        </authorList>
    </citation>
    <scope>NUCLEOTIDE SEQUENCE [LARGE SCALE GENOMIC DNA]</scope>
    <source>
        <strain evidence="1 2">DSM 13688</strain>
    </source>
</reference>
<evidence type="ECO:0008006" key="3">
    <source>
        <dbReference type="Google" id="ProtNLM"/>
    </source>
</evidence>
<dbReference type="EMBL" id="JAHDYS010000002">
    <property type="protein sequence ID" value="MBT1070666.1"/>
    <property type="molecule type" value="Genomic_DNA"/>
</dbReference>
<proteinExistence type="predicted"/>
<accession>A0ABS5U4S1</accession>
<evidence type="ECO:0000313" key="2">
    <source>
        <dbReference type="Proteomes" id="UP000784128"/>
    </source>
</evidence>
<organism evidence="1 2">
    <name type="scientific">Pelotalea chapellei</name>
    <dbReference type="NCBI Taxonomy" id="44671"/>
    <lineage>
        <taxon>Bacteria</taxon>
        <taxon>Pseudomonadati</taxon>
        <taxon>Thermodesulfobacteriota</taxon>
        <taxon>Desulfuromonadia</taxon>
        <taxon>Geobacterales</taxon>
        <taxon>Geobacteraceae</taxon>
        <taxon>Pelotalea</taxon>
    </lineage>
</organism>
<dbReference type="RefSeq" id="WP_214296380.1">
    <property type="nucleotide sequence ID" value="NZ_JAHDYS010000002.1"/>
</dbReference>
<dbReference type="Proteomes" id="UP000784128">
    <property type="component" value="Unassembled WGS sequence"/>
</dbReference>